<dbReference type="PANTHER" id="PTHR31413">
    <property type="entry name" value="AFP HOMOLOG 2"/>
    <property type="match status" value="1"/>
</dbReference>
<proteinExistence type="inferred from homology"/>
<comment type="subcellular location">
    <subcellularLocation>
        <location evidence="1 4">Nucleus</location>
    </subcellularLocation>
</comment>
<evidence type="ECO:0000256" key="5">
    <source>
        <dbReference type="SAM" id="MobiDB-lite"/>
    </source>
</evidence>
<evidence type="ECO:0000313" key="9">
    <source>
        <dbReference type="Proteomes" id="UP001367508"/>
    </source>
</evidence>
<dbReference type="Pfam" id="PF07897">
    <property type="entry name" value="EAR"/>
    <property type="match status" value="1"/>
</dbReference>
<comment type="caution">
    <text evidence="8">The sequence shown here is derived from an EMBL/GenBank/DDBJ whole genome shotgun (WGS) entry which is preliminary data.</text>
</comment>
<dbReference type="GO" id="GO:0007165">
    <property type="term" value="P:signal transduction"/>
    <property type="evidence" value="ECO:0007669"/>
    <property type="project" value="InterPro"/>
</dbReference>
<evidence type="ECO:0000313" key="8">
    <source>
        <dbReference type="EMBL" id="KAK7304531.1"/>
    </source>
</evidence>
<comment type="function">
    <text evidence="4">Acts as a negative regulator of abscisic acid (ABA) response.</text>
</comment>
<name>A0AAN9JV01_CANGL</name>
<dbReference type="GO" id="GO:0005634">
    <property type="term" value="C:nucleus"/>
    <property type="evidence" value="ECO:0007669"/>
    <property type="project" value="UniProtKB-SubCell"/>
</dbReference>
<dbReference type="InterPro" id="IPR031307">
    <property type="entry name" value="Ninja_fam"/>
</dbReference>
<feature type="domain" description="Tify" evidence="7">
    <location>
        <begin position="326"/>
        <end position="359"/>
    </location>
</feature>
<dbReference type="Proteomes" id="UP001367508">
    <property type="component" value="Unassembled WGS sequence"/>
</dbReference>
<evidence type="ECO:0000256" key="4">
    <source>
        <dbReference type="RuleBase" id="RU369029"/>
    </source>
</evidence>
<feature type="region of interest" description="Disordered" evidence="5">
    <location>
        <begin position="18"/>
        <end position="53"/>
    </location>
</feature>
<protein>
    <recommendedName>
        <fullName evidence="4">Ninja-family protein</fullName>
    </recommendedName>
    <alternativeName>
        <fullName evidence="4">ABI-binding protein</fullName>
    </alternativeName>
</protein>
<evidence type="ECO:0000256" key="3">
    <source>
        <dbReference type="ARBA" id="ARBA00023242"/>
    </source>
</evidence>
<sequence>MVEVEEIELDLGLSIGGSFRKHTVEKPAPDYEPETFHSDSDHPRDDMQVVDPHDKREIQALRRMEAKKKREQKRDRVRDSEPEWQRLFKREKTDCQNGVTAAWTVPFHVNQFATVQYVPLSNGFPLPCWVTTEKNVGGIDGVNGGDRKAKSNGSSRCSSSAVSDYQSSSREDGGSTDSHSHSVHSLAEPTHLNSCKEVNIPTQPEESASASSHTNPTRPKQGNNNAQPERKHIVKETEPNTSQPQKANEESGRSNKSLPMRGEKPLFNENSSNVPLKETKVEMGKPPKPVSQTSSLPQMPYVSTKGNGPNGKTVNGFLYRYSKSEVSIVCVCHGSTFSPAEFVQHAGGTDISHPLRHITVIPSAFG</sequence>
<evidence type="ECO:0000259" key="7">
    <source>
        <dbReference type="Pfam" id="PF16135"/>
    </source>
</evidence>
<feature type="compositionally biased region" description="Polar residues" evidence="5">
    <location>
        <begin position="200"/>
        <end position="227"/>
    </location>
</feature>
<dbReference type="GO" id="GO:0045892">
    <property type="term" value="P:negative regulation of DNA-templated transcription"/>
    <property type="evidence" value="ECO:0007669"/>
    <property type="project" value="TreeGrafter"/>
</dbReference>
<feature type="region of interest" description="Disordered" evidence="5">
    <location>
        <begin position="138"/>
        <end position="307"/>
    </location>
</feature>
<accession>A0AAN9JV01</accession>
<reference evidence="8 9" key="1">
    <citation type="submission" date="2024-01" db="EMBL/GenBank/DDBJ databases">
        <title>The genomes of 5 underutilized Papilionoideae crops provide insights into root nodulation and disease resistanc.</title>
        <authorList>
            <person name="Jiang F."/>
        </authorList>
    </citation>
    <scope>NUCLEOTIDE SEQUENCE [LARGE SCALE GENOMIC DNA]</scope>
    <source>
        <strain evidence="8">LVBAO_FW01</strain>
        <tissue evidence="8">Leaves</tissue>
    </source>
</reference>
<feature type="compositionally biased region" description="Basic and acidic residues" evidence="5">
    <location>
        <begin position="22"/>
        <end position="53"/>
    </location>
</feature>
<feature type="domain" description="Ethylene-responsive binding factor-associated repression" evidence="6">
    <location>
        <begin position="3"/>
        <end position="29"/>
    </location>
</feature>
<dbReference type="AlphaFoldDB" id="A0AAN9JV01"/>
<gene>
    <name evidence="8" type="ORF">VNO77_42412</name>
</gene>
<feature type="compositionally biased region" description="Basic and acidic residues" evidence="5">
    <location>
        <begin position="228"/>
        <end position="238"/>
    </location>
</feature>
<evidence type="ECO:0000256" key="1">
    <source>
        <dbReference type="ARBA" id="ARBA00004123"/>
    </source>
</evidence>
<evidence type="ECO:0000259" key="6">
    <source>
        <dbReference type="Pfam" id="PF07897"/>
    </source>
</evidence>
<dbReference type="InterPro" id="IPR012463">
    <property type="entry name" value="Ninja_motif"/>
</dbReference>
<dbReference type="Pfam" id="PF16135">
    <property type="entry name" value="TDBD"/>
    <property type="match status" value="1"/>
</dbReference>
<keyword evidence="3 4" id="KW-0539">Nucleus</keyword>
<dbReference type="InterPro" id="IPR032308">
    <property type="entry name" value="TDBD"/>
</dbReference>
<keyword evidence="9" id="KW-1185">Reference proteome</keyword>
<dbReference type="EMBL" id="JAYMYQ010000011">
    <property type="protein sequence ID" value="KAK7304531.1"/>
    <property type="molecule type" value="Genomic_DNA"/>
</dbReference>
<dbReference type="PANTHER" id="PTHR31413:SF15">
    <property type="entry name" value="NINJA-FAMILY PROTEIN"/>
    <property type="match status" value="1"/>
</dbReference>
<comment type="similarity">
    <text evidence="2 4">Belongs to the Ninja family.</text>
</comment>
<organism evidence="8 9">
    <name type="scientific">Canavalia gladiata</name>
    <name type="common">Sword bean</name>
    <name type="synonym">Dolichos gladiatus</name>
    <dbReference type="NCBI Taxonomy" id="3824"/>
    <lineage>
        <taxon>Eukaryota</taxon>
        <taxon>Viridiplantae</taxon>
        <taxon>Streptophyta</taxon>
        <taxon>Embryophyta</taxon>
        <taxon>Tracheophyta</taxon>
        <taxon>Spermatophyta</taxon>
        <taxon>Magnoliopsida</taxon>
        <taxon>eudicotyledons</taxon>
        <taxon>Gunneridae</taxon>
        <taxon>Pentapetalae</taxon>
        <taxon>rosids</taxon>
        <taxon>fabids</taxon>
        <taxon>Fabales</taxon>
        <taxon>Fabaceae</taxon>
        <taxon>Papilionoideae</taxon>
        <taxon>50 kb inversion clade</taxon>
        <taxon>NPAAA clade</taxon>
        <taxon>indigoferoid/millettioid clade</taxon>
        <taxon>Phaseoleae</taxon>
        <taxon>Canavalia</taxon>
    </lineage>
</organism>
<feature type="compositionally biased region" description="Low complexity" evidence="5">
    <location>
        <begin position="158"/>
        <end position="168"/>
    </location>
</feature>
<evidence type="ECO:0000256" key="2">
    <source>
        <dbReference type="ARBA" id="ARBA00006081"/>
    </source>
</evidence>